<comment type="caution">
    <text evidence="2">The sequence shown here is derived from an EMBL/GenBank/DDBJ whole genome shotgun (WGS) entry which is preliminary data.</text>
</comment>
<sequence>MEVLINGRFATQPLTGVQRVAHEITQAIDRLLDEPSFRTLRVRLVVPAGTRLPYALRNIILTHSGGGAGNWWEQAILPRHIGKAILLCLGNSAPISSLLRRQPTMVMLHDQAYRQFPDDYSFGYRLAHHFIESLILRRSDIVLSVSEAERTVLLSNNKINGQVMVAPNGSWIHDTVAPAIRSGPPSEGYGLYIGSFTRRKNIEAVMATAIALARQRRRPFRFVGPPNPMSYAEAAAVPEDVKDLIRFDGYVADHELAELYHGADFLLYPSFYEASGLPPSEAMTFGCPVILSDLPVMRERCGVAALYCAPSDHQAIIAAACRILDEPELARSLSSLGRDQAATFTWEGQAKIILDVATTIKIAPTPKARSPLIRWRASEARQATVRRPAAK</sequence>
<accession>A0ABT8YCV0</accession>
<keyword evidence="1" id="KW-0808">Transferase</keyword>
<reference evidence="2" key="1">
    <citation type="submission" date="2023-07" db="EMBL/GenBank/DDBJ databases">
        <authorList>
            <person name="Kim M."/>
        </authorList>
    </citation>
    <scope>NUCLEOTIDE SEQUENCE</scope>
    <source>
        <strain evidence="2">BIUV-7</strain>
    </source>
</reference>
<evidence type="ECO:0000313" key="3">
    <source>
        <dbReference type="Proteomes" id="UP001169764"/>
    </source>
</evidence>
<organism evidence="2 3">
    <name type="scientific">Sphingomonas natans</name>
    <dbReference type="NCBI Taxonomy" id="3063330"/>
    <lineage>
        <taxon>Bacteria</taxon>
        <taxon>Pseudomonadati</taxon>
        <taxon>Pseudomonadota</taxon>
        <taxon>Alphaproteobacteria</taxon>
        <taxon>Sphingomonadales</taxon>
        <taxon>Sphingomonadaceae</taxon>
        <taxon>Sphingomonas</taxon>
    </lineage>
</organism>
<gene>
    <name evidence="2" type="ORF">Q4F19_17380</name>
</gene>
<keyword evidence="3" id="KW-1185">Reference proteome</keyword>
<protein>
    <submittedName>
        <fullName evidence="2">Glycosyltransferase family 1 protein</fullName>
    </submittedName>
</protein>
<dbReference type="RefSeq" id="WP_303545267.1">
    <property type="nucleotide sequence ID" value="NZ_JAUOTP010000009.1"/>
</dbReference>
<dbReference type="Pfam" id="PF13692">
    <property type="entry name" value="Glyco_trans_1_4"/>
    <property type="match status" value="1"/>
</dbReference>
<dbReference type="Proteomes" id="UP001169764">
    <property type="component" value="Unassembled WGS sequence"/>
</dbReference>
<name>A0ABT8YCV0_9SPHN</name>
<dbReference type="PANTHER" id="PTHR46401:SF2">
    <property type="entry name" value="GLYCOSYLTRANSFERASE WBBK-RELATED"/>
    <property type="match status" value="1"/>
</dbReference>
<proteinExistence type="predicted"/>
<dbReference type="Gene3D" id="3.40.50.2000">
    <property type="entry name" value="Glycogen Phosphorylase B"/>
    <property type="match status" value="2"/>
</dbReference>
<evidence type="ECO:0000313" key="2">
    <source>
        <dbReference type="EMBL" id="MDO6416162.1"/>
    </source>
</evidence>
<dbReference type="SUPFAM" id="SSF53756">
    <property type="entry name" value="UDP-Glycosyltransferase/glycogen phosphorylase"/>
    <property type="match status" value="1"/>
</dbReference>
<dbReference type="PANTHER" id="PTHR46401">
    <property type="entry name" value="GLYCOSYLTRANSFERASE WBBK-RELATED"/>
    <property type="match status" value="1"/>
</dbReference>
<evidence type="ECO:0000256" key="1">
    <source>
        <dbReference type="ARBA" id="ARBA00022679"/>
    </source>
</evidence>
<dbReference type="EMBL" id="JAUOTP010000009">
    <property type="protein sequence ID" value="MDO6416162.1"/>
    <property type="molecule type" value="Genomic_DNA"/>
</dbReference>
<dbReference type="CDD" id="cd03809">
    <property type="entry name" value="GT4_MtfB-like"/>
    <property type="match status" value="1"/>
</dbReference>